<evidence type="ECO:0000256" key="4">
    <source>
        <dbReference type="ARBA" id="ARBA00022989"/>
    </source>
</evidence>
<comment type="caution">
    <text evidence="8">The sequence shown here is derived from an EMBL/GenBank/DDBJ whole genome shotgun (WGS) entry which is preliminary data.</text>
</comment>
<feature type="transmembrane region" description="Helical" evidence="7">
    <location>
        <begin position="52"/>
        <end position="69"/>
    </location>
</feature>
<evidence type="ECO:0000313" key="9">
    <source>
        <dbReference type="Proteomes" id="UP001255856"/>
    </source>
</evidence>
<keyword evidence="9" id="KW-1185">Reference proteome</keyword>
<dbReference type="Pfam" id="PF03647">
    <property type="entry name" value="Tmemb_14"/>
    <property type="match status" value="1"/>
</dbReference>
<dbReference type="AlphaFoldDB" id="A0AAD9IKC4"/>
<organism evidence="8 9">
    <name type="scientific">Prototheca wickerhamii</name>
    <dbReference type="NCBI Taxonomy" id="3111"/>
    <lineage>
        <taxon>Eukaryota</taxon>
        <taxon>Viridiplantae</taxon>
        <taxon>Chlorophyta</taxon>
        <taxon>core chlorophytes</taxon>
        <taxon>Trebouxiophyceae</taxon>
        <taxon>Chlorellales</taxon>
        <taxon>Chlorellaceae</taxon>
        <taxon>Prototheca</taxon>
    </lineage>
</organism>
<dbReference type="Gene3D" id="1.10.10.1740">
    <property type="entry name" value="Transmembrane protein 14-like"/>
    <property type="match status" value="1"/>
</dbReference>
<comment type="similarity">
    <text evidence="2">Belongs to the TMEM14 family.</text>
</comment>
<protein>
    <submittedName>
        <fullName evidence="8">Uncharacterized protein</fullName>
    </submittedName>
</protein>
<keyword evidence="5 7" id="KW-0472">Membrane</keyword>
<dbReference type="GO" id="GO:0016020">
    <property type="term" value="C:membrane"/>
    <property type="evidence" value="ECO:0007669"/>
    <property type="project" value="UniProtKB-SubCell"/>
</dbReference>
<feature type="transmembrane region" description="Helical" evidence="7">
    <location>
        <begin position="20"/>
        <end position="40"/>
    </location>
</feature>
<keyword evidence="3 7" id="KW-0812">Transmembrane</keyword>
<gene>
    <name evidence="8" type="ORF">QBZ16_003629</name>
</gene>
<sequence>MAFVTAIGGVSAYITKKSSVGLLTGLSVGSLFAIGGYWITSGIPEKHQVAHQMSLIGSVLFAGAMGYRASANPYAGPGGNMLAALGVVSSAYHLSKMLEWQAYDQERLRAASQLLSQYGGSAPPGDSPTKLNRPVPPGGF</sequence>
<evidence type="ECO:0000256" key="3">
    <source>
        <dbReference type="ARBA" id="ARBA00022692"/>
    </source>
</evidence>
<dbReference type="EMBL" id="JASFZW010000004">
    <property type="protein sequence ID" value="KAK2078789.1"/>
    <property type="molecule type" value="Genomic_DNA"/>
</dbReference>
<feature type="region of interest" description="Disordered" evidence="6">
    <location>
        <begin position="119"/>
        <end position="140"/>
    </location>
</feature>
<reference evidence="8" key="1">
    <citation type="submission" date="2021-01" db="EMBL/GenBank/DDBJ databases">
        <authorList>
            <person name="Eckstrom K.M.E."/>
        </authorList>
    </citation>
    <scope>NUCLEOTIDE SEQUENCE</scope>
    <source>
        <strain evidence="8">UVCC 0001</strain>
    </source>
</reference>
<accession>A0AAD9IKC4</accession>
<dbReference type="Proteomes" id="UP001255856">
    <property type="component" value="Unassembled WGS sequence"/>
</dbReference>
<evidence type="ECO:0000256" key="2">
    <source>
        <dbReference type="ARBA" id="ARBA00007590"/>
    </source>
</evidence>
<dbReference type="InterPro" id="IPR005349">
    <property type="entry name" value="TMEM14"/>
</dbReference>
<comment type="subcellular location">
    <subcellularLocation>
        <location evidence="1">Membrane</location>
    </subcellularLocation>
</comment>
<evidence type="ECO:0000256" key="5">
    <source>
        <dbReference type="ARBA" id="ARBA00023136"/>
    </source>
</evidence>
<evidence type="ECO:0000313" key="8">
    <source>
        <dbReference type="EMBL" id="KAK2078789.1"/>
    </source>
</evidence>
<evidence type="ECO:0000256" key="7">
    <source>
        <dbReference type="SAM" id="Phobius"/>
    </source>
</evidence>
<proteinExistence type="inferred from homology"/>
<evidence type="ECO:0000256" key="6">
    <source>
        <dbReference type="SAM" id="MobiDB-lite"/>
    </source>
</evidence>
<keyword evidence="4 7" id="KW-1133">Transmembrane helix</keyword>
<evidence type="ECO:0000256" key="1">
    <source>
        <dbReference type="ARBA" id="ARBA00004370"/>
    </source>
</evidence>
<name>A0AAD9IKC4_PROWI</name>
<dbReference type="InterPro" id="IPR044890">
    <property type="entry name" value="TMEM14_sf"/>
</dbReference>